<evidence type="ECO:0000256" key="9">
    <source>
        <dbReference type="ARBA" id="ARBA00024190"/>
    </source>
</evidence>
<dbReference type="InterPro" id="IPR050687">
    <property type="entry name" value="Dynein_IC"/>
</dbReference>
<dbReference type="PANTHER" id="PTHR12442">
    <property type="entry name" value="DYNEIN INTERMEDIATE CHAIN"/>
    <property type="match status" value="1"/>
</dbReference>
<organism evidence="12 13">
    <name type="scientific">Lucilia cuprina</name>
    <name type="common">Green bottle fly</name>
    <name type="synonym">Australian sheep blowfly</name>
    <dbReference type="NCBI Taxonomy" id="7375"/>
    <lineage>
        <taxon>Eukaryota</taxon>
        <taxon>Metazoa</taxon>
        <taxon>Ecdysozoa</taxon>
        <taxon>Arthropoda</taxon>
        <taxon>Hexapoda</taxon>
        <taxon>Insecta</taxon>
        <taxon>Pterygota</taxon>
        <taxon>Neoptera</taxon>
        <taxon>Endopterygota</taxon>
        <taxon>Diptera</taxon>
        <taxon>Brachycera</taxon>
        <taxon>Muscomorpha</taxon>
        <taxon>Oestroidea</taxon>
        <taxon>Calliphoridae</taxon>
        <taxon>Luciliinae</taxon>
        <taxon>Lucilia</taxon>
    </lineage>
</organism>
<gene>
    <name evidence="12" type="ORF">FF38_08402</name>
</gene>
<dbReference type="InterPro" id="IPR001680">
    <property type="entry name" value="WD40_rpt"/>
</dbReference>
<dbReference type="PANTHER" id="PTHR12442:SF12">
    <property type="entry name" value="DYNEIN AXONEMAL INTERMEDIATE CHAIN 4"/>
    <property type="match status" value="1"/>
</dbReference>
<keyword evidence="2" id="KW-0963">Cytoplasm</keyword>
<evidence type="ECO:0000256" key="6">
    <source>
        <dbReference type="ARBA" id="ARBA00023069"/>
    </source>
</evidence>
<sequence>MSLNPEEYLKLKFEQLNKKINKHEMQQCQESYNSEDLEELMIQQRKGLGSIKASLDDIENGIKLSKLTLDVKPDTKSHLRQEKRKTLRRPNPFIKIKLQKTPDIVLFEQRSTTVLKDTEEGRLVEQDNKRYEYLTEGQGRKRICFPVETQTTQELTKTRGVNTDSIARSNVGSYVSNFEMFDTYKDLEKTTQSVDVDGTQKIQVTTYKVGGVDQFEVINQTPKFKLALMLTMRILAGNTFENEQRRFRNMIMPDPLALEVNYRYNLQLLWSFAASFSSNESCSVADMSWCPKNGDILAIGYGTFSTLSGVLPKAGSVFIWNIKNPVNPERMYSFLAPVVTVEFSPYTPQLLAIGLYDGSVFVYDISNVENPQISVSPRLATTSCEPITSIKWIAHNVNETKLHDLEPFLALSRDGIITRYTIVNSPNLLGFQQMKLDRIEGKVEGLDIEKKLSQMEANRHPQGVYICLDALHGDIYYVLTDEGCLHKCSTNYPNQHLEVLQLHEAGVNYMEFSPWSPKLYLTCGNDWCIRIWLMGIQKPLITLKYHMGPVHAASWSTTHSSIIVALHRNSLDVWDLKRSILKPASSTKVSKQPYYTTFKLSLCGRSVAVGNSNGIVDMLAFEDMPFSPHFQYDHLEKTIHKILANENELLRDVKSLGYFGY</sequence>
<evidence type="ECO:0000256" key="1">
    <source>
        <dbReference type="ARBA" id="ARBA00004611"/>
    </source>
</evidence>
<name>A0A0L0BME4_LUCCU</name>
<evidence type="ECO:0000256" key="2">
    <source>
        <dbReference type="ARBA" id="ARBA00022490"/>
    </source>
</evidence>
<dbReference type="SUPFAM" id="SSF50978">
    <property type="entry name" value="WD40 repeat-like"/>
    <property type="match status" value="1"/>
</dbReference>
<dbReference type="OMA" id="CEHPERI"/>
<evidence type="ECO:0000256" key="3">
    <source>
        <dbReference type="ARBA" id="ARBA00022574"/>
    </source>
</evidence>
<dbReference type="STRING" id="7375.A0A0L0BME4"/>
<keyword evidence="8" id="KW-0966">Cell projection</keyword>
<evidence type="ECO:0000256" key="10">
    <source>
        <dbReference type="ARBA" id="ARBA00040002"/>
    </source>
</evidence>
<evidence type="ECO:0000256" key="8">
    <source>
        <dbReference type="ARBA" id="ARBA00023273"/>
    </source>
</evidence>
<evidence type="ECO:0000256" key="7">
    <source>
        <dbReference type="ARBA" id="ARBA00023212"/>
    </source>
</evidence>
<keyword evidence="5" id="KW-0282">Flagellum</keyword>
<dbReference type="Pfam" id="PF00400">
    <property type="entry name" value="WD40"/>
    <property type="match status" value="1"/>
</dbReference>
<dbReference type="OrthoDB" id="10259804at2759"/>
<proteinExistence type="predicted"/>
<dbReference type="GO" id="GO:0005858">
    <property type="term" value="C:axonemal dynein complex"/>
    <property type="evidence" value="ECO:0007669"/>
    <property type="project" value="TreeGrafter"/>
</dbReference>
<keyword evidence="4" id="KW-0677">Repeat</keyword>
<evidence type="ECO:0000256" key="11">
    <source>
        <dbReference type="ARBA" id="ARBA00041557"/>
    </source>
</evidence>
<comment type="subcellular location">
    <subcellularLocation>
        <location evidence="1">Cytoplasm</location>
        <location evidence="1">Cytoskeleton</location>
        <location evidence="1">Flagellum axoneme</location>
    </subcellularLocation>
    <subcellularLocation>
        <location evidence="9">Dynein axonemal particle</location>
    </subcellularLocation>
</comment>
<dbReference type="Proteomes" id="UP000037069">
    <property type="component" value="Unassembled WGS sequence"/>
</dbReference>
<keyword evidence="6" id="KW-0969">Cilium</keyword>
<evidence type="ECO:0000313" key="12">
    <source>
        <dbReference type="EMBL" id="KNC21300.1"/>
    </source>
</evidence>
<dbReference type="GO" id="GO:0045503">
    <property type="term" value="F:dynein light chain binding"/>
    <property type="evidence" value="ECO:0007669"/>
    <property type="project" value="TreeGrafter"/>
</dbReference>
<dbReference type="GO" id="GO:0003341">
    <property type="term" value="P:cilium movement"/>
    <property type="evidence" value="ECO:0007669"/>
    <property type="project" value="TreeGrafter"/>
</dbReference>
<dbReference type="InterPro" id="IPR015943">
    <property type="entry name" value="WD40/YVTN_repeat-like_dom_sf"/>
</dbReference>
<protein>
    <recommendedName>
        <fullName evidence="10">Dynein axonemal intermediate chain 4</fullName>
    </recommendedName>
    <alternativeName>
        <fullName evidence="11">WD repeat-containing protein 78</fullName>
    </alternativeName>
</protein>
<accession>A0A0L0BME4</accession>
<dbReference type="SMART" id="SM00320">
    <property type="entry name" value="WD40"/>
    <property type="match status" value="4"/>
</dbReference>
<comment type="caution">
    <text evidence="12">The sequence shown here is derived from an EMBL/GenBank/DDBJ whole genome shotgun (WGS) entry which is preliminary data.</text>
</comment>
<evidence type="ECO:0000256" key="4">
    <source>
        <dbReference type="ARBA" id="ARBA00022737"/>
    </source>
</evidence>
<dbReference type="GO" id="GO:0120293">
    <property type="term" value="C:dynein axonemal particle"/>
    <property type="evidence" value="ECO:0007669"/>
    <property type="project" value="UniProtKB-SubCell"/>
</dbReference>
<dbReference type="AlphaFoldDB" id="A0A0L0BME4"/>
<dbReference type="EMBL" id="JRES01001641">
    <property type="protein sequence ID" value="KNC21300.1"/>
    <property type="molecule type" value="Genomic_DNA"/>
</dbReference>
<dbReference type="GO" id="GO:0045504">
    <property type="term" value="F:dynein heavy chain binding"/>
    <property type="evidence" value="ECO:0007669"/>
    <property type="project" value="TreeGrafter"/>
</dbReference>
<reference evidence="12 13" key="1">
    <citation type="journal article" date="2015" name="Nat. Commun.">
        <title>Lucilia cuprina genome unlocks parasitic fly biology to underpin future interventions.</title>
        <authorList>
            <person name="Anstead C.A."/>
            <person name="Korhonen P.K."/>
            <person name="Young N.D."/>
            <person name="Hall R.S."/>
            <person name="Jex A.R."/>
            <person name="Murali S.C."/>
            <person name="Hughes D.S."/>
            <person name="Lee S.F."/>
            <person name="Perry T."/>
            <person name="Stroehlein A.J."/>
            <person name="Ansell B.R."/>
            <person name="Breugelmans B."/>
            <person name="Hofmann A."/>
            <person name="Qu J."/>
            <person name="Dugan S."/>
            <person name="Lee S.L."/>
            <person name="Chao H."/>
            <person name="Dinh H."/>
            <person name="Han Y."/>
            <person name="Doddapaneni H.V."/>
            <person name="Worley K.C."/>
            <person name="Muzny D.M."/>
            <person name="Ioannidis P."/>
            <person name="Waterhouse R.M."/>
            <person name="Zdobnov E.M."/>
            <person name="James P.J."/>
            <person name="Bagnall N.H."/>
            <person name="Kotze A.C."/>
            <person name="Gibbs R.A."/>
            <person name="Richards S."/>
            <person name="Batterham P."/>
            <person name="Gasser R.B."/>
        </authorList>
    </citation>
    <scope>NUCLEOTIDE SEQUENCE [LARGE SCALE GENOMIC DNA]</scope>
    <source>
        <strain evidence="12 13">LS</strain>
        <tissue evidence="12">Full body</tissue>
    </source>
</reference>
<evidence type="ECO:0000256" key="5">
    <source>
        <dbReference type="ARBA" id="ARBA00022846"/>
    </source>
</evidence>
<keyword evidence="3" id="KW-0853">WD repeat</keyword>
<keyword evidence="7" id="KW-0206">Cytoskeleton</keyword>
<evidence type="ECO:0000313" key="13">
    <source>
        <dbReference type="Proteomes" id="UP000037069"/>
    </source>
</evidence>
<dbReference type="InterPro" id="IPR036322">
    <property type="entry name" value="WD40_repeat_dom_sf"/>
</dbReference>
<keyword evidence="13" id="KW-1185">Reference proteome</keyword>
<dbReference type="Gene3D" id="2.130.10.10">
    <property type="entry name" value="YVTN repeat-like/Quinoprotein amine dehydrogenase"/>
    <property type="match status" value="2"/>
</dbReference>